<accession>A0A415MEB6</accession>
<dbReference type="AlphaFoldDB" id="A0A415MEB6"/>
<comment type="caution">
    <text evidence="1">The sequence shown here is derived from an EMBL/GenBank/DDBJ whole genome shotgun (WGS) entry which is preliminary data.</text>
</comment>
<reference evidence="1 2" key="1">
    <citation type="submission" date="2018-08" db="EMBL/GenBank/DDBJ databases">
        <title>A genome reference for cultivated species of the human gut microbiota.</title>
        <authorList>
            <person name="Zou Y."/>
            <person name="Xue W."/>
            <person name="Luo G."/>
        </authorList>
    </citation>
    <scope>NUCLEOTIDE SEQUENCE [LARGE SCALE GENOMIC DNA]</scope>
    <source>
        <strain evidence="1 2">AF36-7BH</strain>
    </source>
</reference>
<gene>
    <name evidence="1" type="ORF">DW007_02575</name>
</gene>
<dbReference type="Proteomes" id="UP000285201">
    <property type="component" value="Unassembled WGS sequence"/>
</dbReference>
<evidence type="ECO:0000313" key="1">
    <source>
        <dbReference type="EMBL" id="RHL71048.1"/>
    </source>
</evidence>
<dbReference type="RefSeq" id="WP_118370292.1">
    <property type="nucleotide sequence ID" value="NZ_QROY01000002.1"/>
</dbReference>
<sequence>MAYKNTNYREQIDKEAYQYGDLADYEFDDREEFIPKSVVIQIIDEIESDINDINHKLEHINGLTEVDEIKKQVSELSTKLY</sequence>
<dbReference type="EMBL" id="QROY01000002">
    <property type="protein sequence ID" value="RHL71048.1"/>
    <property type="molecule type" value="Genomic_DNA"/>
</dbReference>
<protein>
    <submittedName>
        <fullName evidence="1">Uncharacterized protein</fullName>
    </submittedName>
</protein>
<proteinExistence type="predicted"/>
<organism evidence="1 2">
    <name type="scientific">Lachnospira eligens</name>
    <dbReference type="NCBI Taxonomy" id="39485"/>
    <lineage>
        <taxon>Bacteria</taxon>
        <taxon>Bacillati</taxon>
        <taxon>Bacillota</taxon>
        <taxon>Clostridia</taxon>
        <taxon>Lachnospirales</taxon>
        <taxon>Lachnospiraceae</taxon>
        <taxon>Lachnospira</taxon>
    </lineage>
</organism>
<name>A0A415MEB6_9FIRM</name>
<evidence type="ECO:0000313" key="2">
    <source>
        <dbReference type="Proteomes" id="UP000285201"/>
    </source>
</evidence>